<evidence type="ECO:0000313" key="3">
    <source>
        <dbReference type="EMBL" id="KAL3285842.1"/>
    </source>
</evidence>
<organism evidence="3 4">
    <name type="scientific">Cryptolaemus montrouzieri</name>
    <dbReference type="NCBI Taxonomy" id="559131"/>
    <lineage>
        <taxon>Eukaryota</taxon>
        <taxon>Metazoa</taxon>
        <taxon>Ecdysozoa</taxon>
        <taxon>Arthropoda</taxon>
        <taxon>Hexapoda</taxon>
        <taxon>Insecta</taxon>
        <taxon>Pterygota</taxon>
        <taxon>Neoptera</taxon>
        <taxon>Endopterygota</taxon>
        <taxon>Coleoptera</taxon>
        <taxon>Polyphaga</taxon>
        <taxon>Cucujiformia</taxon>
        <taxon>Coccinelloidea</taxon>
        <taxon>Coccinellidae</taxon>
        <taxon>Scymninae</taxon>
        <taxon>Scymnini</taxon>
        <taxon>Cryptolaemus</taxon>
    </lineage>
</organism>
<feature type="transmembrane region" description="Helical" evidence="2">
    <location>
        <begin position="14"/>
        <end position="34"/>
    </location>
</feature>
<evidence type="ECO:0000256" key="1">
    <source>
        <dbReference type="SAM" id="MobiDB-lite"/>
    </source>
</evidence>
<accession>A0ABD2P5E8</accession>
<evidence type="ECO:0000256" key="2">
    <source>
        <dbReference type="SAM" id="Phobius"/>
    </source>
</evidence>
<dbReference type="Proteomes" id="UP001516400">
    <property type="component" value="Unassembled WGS sequence"/>
</dbReference>
<keyword evidence="4" id="KW-1185">Reference proteome</keyword>
<comment type="caution">
    <text evidence="3">The sequence shown here is derived from an EMBL/GenBank/DDBJ whole genome shotgun (WGS) entry which is preliminary data.</text>
</comment>
<gene>
    <name evidence="3" type="ORF">HHI36_000362</name>
</gene>
<proteinExistence type="predicted"/>
<sequence>MASVNLVQIPVSKVVLDVALLLCVGFPILFLYLWGTAYQRGFFCDDESLRHPYYPSTVPSIYLYLVGIGMNCAVAGRQHKVPGPHSGQEPELAASHSEPV</sequence>
<feature type="region of interest" description="Disordered" evidence="1">
    <location>
        <begin position="79"/>
        <end position="100"/>
    </location>
</feature>
<reference evidence="3 4" key="1">
    <citation type="journal article" date="2021" name="BMC Biol.">
        <title>Horizontally acquired antibacterial genes associated with adaptive radiation of ladybird beetles.</title>
        <authorList>
            <person name="Li H.S."/>
            <person name="Tang X.F."/>
            <person name="Huang Y.H."/>
            <person name="Xu Z.Y."/>
            <person name="Chen M.L."/>
            <person name="Du X.Y."/>
            <person name="Qiu B.Y."/>
            <person name="Chen P.T."/>
            <person name="Zhang W."/>
            <person name="Slipinski A."/>
            <person name="Escalona H.E."/>
            <person name="Waterhouse R.M."/>
            <person name="Zwick A."/>
            <person name="Pang H."/>
        </authorList>
    </citation>
    <scope>NUCLEOTIDE SEQUENCE [LARGE SCALE GENOMIC DNA]</scope>
    <source>
        <strain evidence="3">SYSU2018</strain>
    </source>
</reference>
<name>A0ABD2P5E8_9CUCU</name>
<dbReference type="AlphaFoldDB" id="A0ABD2P5E8"/>
<evidence type="ECO:0000313" key="4">
    <source>
        <dbReference type="Proteomes" id="UP001516400"/>
    </source>
</evidence>
<keyword evidence="2" id="KW-0812">Transmembrane</keyword>
<dbReference type="EMBL" id="JABFTP020000185">
    <property type="protein sequence ID" value="KAL3285842.1"/>
    <property type="molecule type" value="Genomic_DNA"/>
</dbReference>
<keyword evidence="2" id="KW-1133">Transmembrane helix</keyword>
<keyword evidence="2" id="KW-0472">Membrane</keyword>
<protein>
    <submittedName>
        <fullName evidence="3">Uncharacterized protein</fullName>
    </submittedName>
</protein>